<dbReference type="STRING" id="1150368.SAMN02927921_02386"/>
<evidence type="ECO:0000313" key="8">
    <source>
        <dbReference type="Proteomes" id="UP000182248"/>
    </source>
</evidence>
<dbReference type="RefSeq" id="WP_217652383.1">
    <property type="nucleotide sequence ID" value="NZ_FPJE01000012.1"/>
</dbReference>
<dbReference type="InterPro" id="IPR036156">
    <property type="entry name" value="Beta-gal/glucu_dom_sf"/>
</dbReference>
<evidence type="ECO:0000256" key="1">
    <source>
        <dbReference type="ARBA" id="ARBA00007401"/>
    </source>
</evidence>
<dbReference type="InterPro" id="IPR051913">
    <property type="entry name" value="GH2_Domain-Containing"/>
</dbReference>
<organism evidence="7 8">
    <name type="scientific">Sinomicrobium oceani</name>
    <dbReference type="NCBI Taxonomy" id="1150368"/>
    <lineage>
        <taxon>Bacteria</taxon>
        <taxon>Pseudomonadati</taxon>
        <taxon>Bacteroidota</taxon>
        <taxon>Flavobacteriia</taxon>
        <taxon>Flavobacteriales</taxon>
        <taxon>Flavobacteriaceae</taxon>
        <taxon>Sinomicrobium</taxon>
    </lineage>
</organism>
<dbReference type="InterPro" id="IPR006104">
    <property type="entry name" value="Glyco_hydro_2_N"/>
</dbReference>
<keyword evidence="8" id="KW-1185">Reference proteome</keyword>
<dbReference type="AlphaFoldDB" id="A0A1K1QAC9"/>
<feature type="domain" description="Glycoside hydrolase family 2 catalytic" evidence="5">
    <location>
        <begin position="330"/>
        <end position="618"/>
    </location>
</feature>
<name>A0A1K1QAC9_9FLAO</name>
<dbReference type="PRINTS" id="PR00132">
    <property type="entry name" value="GLHYDRLASE2"/>
</dbReference>
<dbReference type="Pfam" id="PF00703">
    <property type="entry name" value="Glyco_hydro_2"/>
    <property type="match status" value="1"/>
</dbReference>
<protein>
    <submittedName>
        <fullName evidence="7">Beta-galactosidase</fullName>
    </submittedName>
</protein>
<dbReference type="GO" id="GO:0004553">
    <property type="term" value="F:hydrolase activity, hydrolyzing O-glycosyl compounds"/>
    <property type="evidence" value="ECO:0007669"/>
    <property type="project" value="InterPro"/>
</dbReference>
<dbReference type="InterPro" id="IPR006102">
    <property type="entry name" value="Ig-like_GH2"/>
</dbReference>
<gene>
    <name evidence="7" type="ORF">SAMN02927921_02386</name>
</gene>
<evidence type="ECO:0000256" key="2">
    <source>
        <dbReference type="ARBA" id="ARBA00022801"/>
    </source>
</evidence>
<evidence type="ECO:0000256" key="3">
    <source>
        <dbReference type="ARBA" id="ARBA00023295"/>
    </source>
</evidence>
<dbReference type="SUPFAM" id="SSF49785">
    <property type="entry name" value="Galactose-binding domain-like"/>
    <property type="match status" value="1"/>
</dbReference>
<comment type="similarity">
    <text evidence="1">Belongs to the glycosyl hydrolase 2 family.</text>
</comment>
<evidence type="ECO:0000259" key="5">
    <source>
        <dbReference type="Pfam" id="PF02836"/>
    </source>
</evidence>
<dbReference type="SUPFAM" id="SSF51445">
    <property type="entry name" value="(Trans)glycosidases"/>
    <property type="match status" value="1"/>
</dbReference>
<dbReference type="InterPro" id="IPR008979">
    <property type="entry name" value="Galactose-bd-like_sf"/>
</dbReference>
<accession>A0A1K1QAC9</accession>
<dbReference type="PANTHER" id="PTHR42732:SF1">
    <property type="entry name" value="BETA-MANNOSIDASE"/>
    <property type="match status" value="1"/>
</dbReference>
<dbReference type="InterPro" id="IPR017853">
    <property type="entry name" value="GH"/>
</dbReference>
<dbReference type="Pfam" id="PF02836">
    <property type="entry name" value="Glyco_hydro_2_C"/>
    <property type="match status" value="1"/>
</dbReference>
<dbReference type="Pfam" id="PF02837">
    <property type="entry name" value="Glyco_hydro_2_N"/>
    <property type="match status" value="1"/>
</dbReference>
<dbReference type="GO" id="GO:0005975">
    <property type="term" value="P:carbohydrate metabolic process"/>
    <property type="evidence" value="ECO:0007669"/>
    <property type="project" value="InterPro"/>
</dbReference>
<dbReference type="InterPro" id="IPR006103">
    <property type="entry name" value="Glyco_hydro_2_cat"/>
</dbReference>
<dbReference type="EMBL" id="FPJE01000012">
    <property type="protein sequence ID" value="SFW56871.1"/>
    <property type="molecule type" value="Genomic_DNA"/>
</dbReference>
<dbReference type="Gene3D" id="3.20.20.80">
    <property type="entry name" value="Glycosidases"/>
    <property type="match status" value="1"/>
</dbReference>
<keyword evidence="3" id="KW-0326">Glycosidase</keyword>
<evidence type="ECO:0000259" key="6">
    <source>
        <dbReference type="Pfam" id="PF02837"/>
    </source>
</evidence>
<dbReference type="SUPFAM" id="SSF49303">
    <property type="entry name" value="beta-Galactosidase/glucuronidase domain"/>
    <property type="match status" value="1"/>
</dbReference>
<dbReference type="Gene3D" id="2.60.120.260">
    <property type="entry name" value="Galactose-binding domain-like"/>
    <property type="match status" value="1"/>
</dbReference>
<dbReference type="PANTHER" id="PTHR42732">
    <property type="entry name" value="BETA-GALACTOSIDASE"/>
    <property type="match status" value="1"/>
</dbReference>
<sequence>MKIKQYWTAEKLTESVFRSVAVCQKKILSKRMIFMGLWLMCISCGFAQQREVININKAWEFKKGEKDYDQSISFIDREWEDVDIPHSYNKEDMQLGKNFYTGDGFYRKKLHVKETWRGKRLFLRFEGVGSVASLYVNGRYMGSHEGSYSAFAFEITHSVDYGIDNSIEVKVNNEARPDVLPINHFLFPIYGGIYRPVSLIITDNINIAVTDHAASGIYITQQDVSRKKADITVKVKLENNREAAEKVVLQTVIRDADGKQVAKEENEVTVAPQGMTMAGQHLTVRTPHLWQGVYDPYLYSLTTSVKRGGKETDAVTQSLGIRKFELKGGEGMFLNGKKYPMHGVTRHQDRWQYGNALSPEQEKEDMELIRDMGATTIRLAHYQQSDNIYALADQMGFLIWAEIPFVNNYSGEEAANAKQQFTELIRQNFNHPSIYIWGMHNEVYAKNPDDYVAVLTRELNDIAKTNDPDRLTGAVSGYGDMDKPANLAGDVQGMNRYYGWYEGKIGDLEDWVSRLEEEYPAYKVVLAEYGADGNMDQGAEKLPENRNPVSGTFFPENYQTETHIQQWAIIEKHPYITASYLWNMFEFAVPMWNRGGVNARNLKGLITFDRKRKKDAFYWYKANWNPEPMIYLANRRDDKRTEAHTRVQVFSNLGDIVLTVNGKKVHGREGVNTKHHVFDIELQKGNNSIEAYGNAGGKRLGDRMEWNLE</sequence>
<keyword evidence="2" id="KW-0378">Hydrolase</keyword>
<evidence type="ECO:0000313" key="7">
    <source>
        <dbReference type="EMBL" id="SFW56871.1"/>
    </source>
</evidence>
<dbReference type="InterPro" id="IPR006101">
    <property type="entry name" value="Glyco_hydro_2"/>
</dbReference>
<dbReference type="InterPro" id="IPR013783">
    <property type="entry name" value="Ig-like_fold"/>
</dbReference>
<dbReference type="Gene3D" id="2.60.40.10">
    <property type="entry name" value="Immunoglobulins"/>
    <property type="match status" value="2"/>
</dbReference>
<feature type="domain" description="Glycosyl hydrolases family 2 sugar binding" evidence="6">
    <location>
        <begin position="99"/>
        <end position="200"/>
    </location>
</feature>
<feature type="domain" description="Glycoside hydrolase family 2 immunoglobulin-like beta-sandwich" evidence="4">
    <location>
        <begin position="217"/>
        <end position="322"/>
    </location>
</feature>
<reference evidence="7 8" key="1">
    <citation type="submission" date="2016-11" db="EMBL/GenBank/DDBJ databases">
        <authorList>
            <person name="Jaros S."/>
            <person name="Januszkiewicz K."/>
            <person name="Wedrychowicz H."/>
        </authorList>
    </citation>
    <scope>NUCLEOTIDE SEQUENCE [LARGE SCALE GENOMIC DNA]</scope>
    <source>
        <strain evidence="7 8">CGMCC 1.12145</strain>
    </source>
</reference>
<dbReference type="Proteomes" id="UP000182248">
    <property type="component" value="Unassembled WGS sequence"/>
</dbReference>
<proteinExistence type="inferred from homology"/>
<evidence type="ECO:0000259" key="4">
    <source>
        <dbReference type="Pfam" id="PF00703"/>
    </source>
</evidence>